<feature type="domain" description="AB hydrolase-1" evidence="1">
    <location>
        <begin position="51"/>
        <end position="255"/>
    </location>
</feature>
<dbReference type="InterPro" id="IPR000073">
    <property type="entry name" value="AB_hydrolase_1"/>
</dbReference>
<dbReference type="GO" id="GO:0016787">
    <property type="term" value="F:hydrolase activity"/>
    <property type="evidence" value="ECO:0007669"/>
    <property type="project" value="UniProtKB-KW"/>
</dbReference>
<sequence>MINGGPGPRLRRYGSPPYRLAVVHGGPGATGEAAPVARRLSRLGGVLEPLQTADSVSGQIDELAACLDAEADGPVTLIGHSWGAWLGVLVAGRRPDLVAKLILVGSGPFLARDAPGVMKTRLGRLEPSDRQEIQAFFTSGTEPDQAAVVRLTSLLKRTDAYDPLPAGEDAQADPPCVFAADIQAKVWPEAAALRQSGELLRIALSLSCPITAIHGDYDPHPVAGVREPLSGVSRFRMIVLPRCGHTPWRERQAREAFFEVLASAIRGEAIPG</sequence>
<dbReference type="GO" id="GO:0016020">
    <property type="term" value="C:membrane"/>
    <property type="evidence" value="ECO:0007669"/>
    <property type="project" value="TreeGrafter"/>
</dbReference>
<comment type="caution">
    <text evidence="2">The sequence shown here is derived from an EMBL/GenBank/DDBJ whole genome shotgun (WGS) entry which is preliminary data.</text>
</comment>
<dbReference type="SUPFAM" id="SSF53474">
    <property type="entry name" value="alpha/beta-Hydrolases"/>
    <property type="match status" value="1"/>
</dbReference>
<protein>
    <submittedName>
        <fullName evidence="2">Alpha/beta hydrolase fold protein</fullName>
    </submittedName>
</protein>
<dbReference type="eggNOG" id="COG0596">
    <property type="taxonomic scope" value="Bacteria"/>
</dbReference>
<dbReference type="PANTHER" id="PTHR43798:SF33">
    <property type="entry name" value="HYDROLASE, PUTATIVE (AFU_ORTHOLOGUE AFUA_2G14860)-RELATED"/>
    <property type="match status" value="1"/>
</dbReference>
<dbReference type="EMBL" id="AECZ01000011">
    <property type="protein sequence ID" value="EFL51238.1"/>
    <property type="molecule type" value="Genomic_DNA"/>
</dbReference>
<dbReference type="STRING" id="596151.DesfrDRAFT_1940"/>
<proteinExistence type="predicted"/>
<organism evidence="2 3">
    <name type="scientific">Solidesulfovibrio fructosivorans JJ]</name>
    <dbReference type="NCBI Taxonomy" id="596151"/>
    <lineage>
        <taxon>Bacteria</taxon>
        <taxon>Pseudomonadati</taxon>
        <taxon>Thermodesulfobacteriota</taxon>
        <taxon>Desulfovibrionia</taxon>
        <taxon>Desulfovibrionales</taxon>
        <taxon>Desulfovibrionaceae</taxon>
        <taxon>Solidesulfovibrio</taxon>
    </lineage>
</organism>
<dbReference type="AlphaFoldDB" id="E1JWE1"/>
<name>E1JWE1_SOLFR</name>
<dbReference type="Gene3D" id="3.40.50.1820">
    <property type="entry name" value="alpha/beta hydrolase"/>
    <property type="match status" value="1"/>
</dbReference>
<dbReference type="InterPro" id="IPR050266">
    <property type="entry name" value="AB_hydrolase_sf"/>
</dbReference>
<dbReference type="Proteomes" id="UP000006250">
    <property type="component" value="Unassembled WGS sequence"/>
</dbReference>
<evidence type="ECO:0000313" key="3">
    <source>
        <dbReference type="Proteomes" id="UP000006250"/>
    </source>
</evidence>
<reference evidence="2 3" key="1">
    <citation type="submission" date="2010-08" db="EMBL/GenBank/DDBJ databases">
        <title>The draft genome of Desulfovibrio fructosovorans JJ.</title>
        <authorList>
            <consortium name="US DOE Joint Genome Institute (JGI-PGF)"/>
            <person name="Lucas S."/>
            <person name="Copeland A."/>
            <person name="Lapidus A."/>
            <person name="Cheng J.-F."/>
            <person name="Bruce D."/>
            <person name="Goodwin L."/>
            <person name="Pitluck S."/>
            <person name="Land M.L."/>
            <person name="Hauser L."/>
            <person name="Chang Y.-J."/>
            <person name="Jeffries C."/>
            <person name="Wall J.D."/>
            <person name="Stahl D.A."/>
            <person name="Arkin A.P."/>
            <person name="Dehal P."/>
            <person name="Stolyar S.M."/>
            <person name="Hazen T.C."/>
            <person name="Woyke T.J."/>
        </authorList>
    </citation>
    <scope>NUCLEOTIDE SEQUENCE [LARGE SCALE GENOMIC DNA]</scope>
    <source>
        <strain evidence="2 3">JJ</strain>
    </source>
</reference>
<dbReference type="RefSeq" id="WP_005993361.1">
    <property type="nucleotide sequence ID" value="NZ_AECZ01000011.1"/>
</dbReference>
<dbReference type="PANTHER" id="PTHR43798">
    <property type="entry name" value="MONOACYLGLYCEROL LIPASE"/>
    <property type="match status" value="1"/>
</dbReference>
<dbReference type="InterPro" id="IPR029058">
    <property type="entry name" value="AB_hydrolase_fold"/>
</dbReference>
<keyword evidence="2" id="KW-0378">Hydrolase</keyword>
<keyword evidence="3" id="KW-1185">Reference proteome</keyword>
<evidence type="ECO:0000313" key="2">
    <source>
        <dbReference type="EMBL" id="EFL51238.1"/>
    </source>
</evidence>
<evidence type="ECO:0000259" key="1">
    <source>
        <dbReference type="Pfam" id="PF12697"/>
    </source>
</evidence>
<accession>E1JWE1</accession>
<gene>
    <name evidence="2" type="ORF">DesfrDRAFT_1940</name>
</gene>
<dbReference type="Pfam" id="PF12697">
    <property type="entry name" value="Abhydrolase_6"/>
    <property type="match status" value="1"/>
</dbReference>